<feature type="compositionally biased region" description="Basic and acidic residues" evidence="4">
    <location>
        <begin position="995"/>
        <end position="1008"/>
    </location>
</feature>
<accession>A0ABM3DSA4</accession>
<feature type="compositionally biased region" description="Polar residues" evidence="4">
    <location>
        <begin position="847"/>
        <end position="879"/>
    </location>
</feature>
<feature type="region of interest" description="Disordered" evidence="4">
    <location>
        <begin position="1271"/>
        <end position="1307"/>
    </location>
</feature>
<feature type="region of interest" description="Disordered" evidence="4">
    <location>
        <begin position="1914"/>
        <end position="1946"/>
    </location>
</feature>
<feature type="compositionally biased region" description="Polar residues" evidence="4">
    <location>
        <begin position="1064"/>
        <end position="1074"/>
    </location>
</feature>
<feature type="region of interest" description="Disordered" evidence="4">
    <location>
        <begin position="536"/>
        <end position="884"/>
    </location>
</feature>
<name>A0ABM3DSA4_SALSA</name>
<sequence>MSGGVNIKNMSQAQPGSGLVSGIPLPRSMIPLSRLDPKHQGGSGLPNSTAQFQLRAKTHPSSSSTFSNELQRGAALKSHLLQQRGGICYPCPPSRAPYAPERGTGSRSAYSSPQVPKKQAPPPRSKDTLDLRSSSALSQKALRELHVRRNANRNWALGGVCHRSLDDNGDAQDALCKLSGGDVHSGQSRGRFSHTKAGNGNLITSVLTTTHTCQERREPGKLSSQGMGVSERDMSTNKPRESHLSQGGGDGSQTVSVPRRGIEPAQVNMATVAPFTFRLQAQDGDTSSLEDLSDCSSDSMEVCCDDLDPESQRKRTVQNVLDLRQNLEDTMSSLRGAQLSHGCLESSNVCYDSDETNARSMSSLSNRSSPLSWRHGQSSPRLQAGDAPSSTGSGVYHGGKAGSQYTAHTMPARVSSRLSHSSRIELIEGLDVDDADLKSGYLSDSDLLGKSMPEDDDDNLANGWDESSSISSGLSDGSVDNLSSEEFNASSSLNSLPTTPLGSRRNSSVMLRTDAEKRSLVESGLSWYSEDAKAAHKMDGSSYETGSLKTETPSKWRKSSRPMEGASEDAGVKGELRKPQSLGQPGNFKKGRNPPVGVTSPITHTSQSVLKVAAPKSDHKAVDKTKMSVKAAGLQRSRSDAGREHLPEHREHRKPPSGLVKPSAGASFGYKKSPTTGTATVMTAGGSTISSGSATVGKIPKSSGIPVKPMGVGGGGKGGRKNSFDATGSEEGGFLGPNARNSLQYRSLPRPAKSSTLSLIGRPGSARPASSSIDPGLLSLKPVSMACPGSKRKELGSGSTKGASRGGSTGPVNQTDREKEKERAKAKAVASDMDSLCGSLKMEDCQGDSTGEASTKLQGLRRASSSKYPELSSPTSQRMLSCKSLGRPPSIAHLDKVNSNSLDSCVTIQDLPPKVPPYSKLQDLAGSGSRSPAPRGLTPSPAPVLHLDSPSCYPSQTLSLGGSPLLYPKLSGLHRSMESLPLTMSVPTSGGYIRAESRDKDRDREEMRGTGTWVAGSRTSLNLPDSLQTDRNTLPKKGLGYVNRYSSGPSEGQSEGKERRHSHTAVSLTESESPPQLPSPTHMPHLSSGKAVLTNVVSPIPSGACVPRITRSNSIPTNDAAFDLYGSSPLGSSMSLADRPKSMMRSGSFRDREPADDCETASTFHGSVLSLASNTSSNYSSQIRKLRRELENSQEKVANLTTQLSANLGQANLVAAFEQSLQLMTSRLQSLSVSQEQKDSELTDLKETIEILKTKNTEAQDIIHVALSNPDIPPKELQMKRQNSSESISSLNSITSHSSMGSLKEQEAKKKKKSWVFELRSSFNKAFSKKGSKLSASYADIEEIATPDSSAPSSPKIPIHHVDRDGEGDGNGDNPPSMMRSSVSASSSGLCEGGEEPPGDEKVVTTLRSALWEKERKLTDIRLEALSSAHQLEQLQEAMNNMQMTVENLKAENDQLKTGGPSTSTSQSSGLASLGTASPRQSVAMSLTKTFSMSLGEGSPSDVFQTDTVSLPTHRDDTRVRVVVRVANLRVFKDEVKQQDFFIGTVRVNGRMDWPMLDSAVGQAFKVYIAKVDPTSSLGLTTDSVYSYSMNHIRRVLGGELPESQPSRCVSKGPSGITVTLKGLKEKCVDSLVFETLIPKPMTQHYISLLLKHRRLIMSGPSGTGKTYLTSRLAEYLVDRSGRDLNDGIVVTFNMHRQSCKDLQLCLSNLANQIDRETSTAEIPLVVILDDIHDATSISELVNGALTCKYHKCPYIIGTTNQPVKMTPNHGLHLSFRMVTFSNNVEPANGFLVRYLHRKLMEAEDERSLANEDLLRVLDWVPKLWYHLHTFLEKHSTSDFLIGPCFFLSCPVTVEEFRSWFIDLWNLSIIPYLQEGAKDGIKVHGQKAVWEDPVEWVRGTLPWPSAQQDQAKLFHLPPPSMTSGGPGQPSEASARPLNKETPPSSMDTLDPLMAMLLKLQEAANCIESPDRETMDPSLPTF</sequence>
<feature type="compositionally biased region" description="Basic and acidic residues" evidence="4">
    <location>
        <begin position="815"/>
        <end position="825"/>
    </location>
</feature>
<dbReference type="SUPFAM" id="SSF52540">
    <property type="entry name" value="P-loop containing nucleoside triphosphate hydrolases"/>
    <property type="match status" value="1"/>
</dbReference>
<feature type="compositionally biased region" description="Basic and acidic residues" evidence="4">
    <location>
        <begin position="637"/>
        <end position="650"/>
    </location>
</feature>
<feature type="region of interest" description="Disordered" evidence="4">
    <location>
        <begin position="1345"/>
        <end position="1401"/>
    </location>
</feature>
<dbReference type="Proteomes" id="UP001652741">
    <property type="component" value="Chromosome ssa22"/>
</dbReference>
<feature type="compositionally biased region" description="Basic and acidic residues" evidence="4">
    <location>
        <begin position="230"/>
        <end position="243"/>
    </location>
</feature>
<protein>
    <submittedName>
        <fullName evidence="7">Neuron navigator 1 isoform X11</fullName>
    </submittedName>
</protein>
<feature type="compositionally biased region" description="Polar residues" evidence="4">
    <location>
        <begin position="1044"/>
        <end position="1053"/>
    </location>
</feature>
<evidence type="ECO:0000256" key="4">
    <source>
        <dbReference type="SAM" id="MobiDB-lite"/>
    </source>
</evidence>
<feature type="compositionally biased region" description="Low complexity" evidence="4">
    <location>
        <begin position="675"/>
        <end position="697"/>
    </location>
</feature>
<feature type="compositionally biased region" description="Low complexity" evidence="4">
    <location>
        <begin position="1284"/>
        <end position="1299"/>
    </location>
</feature>
<feature type="compositionally biased region" description="Polar residues" evidence="4">
    <location>
        <begin position="600"/>
        <end position="609"/>
    </location>
</feature>
<evidence type="ECO:0000313" key="7">
    <source>
        <dbReference type="RefSeq" id="XP_045561690.1"/>
    </source>
</evidence>
<feature type="compositionally biased region" description="Basic and acidic residues" evidence="4">
    <location>
        <begin position="616"/>
        <end position="626"/>
    </location>
</feature>
<dbReference type="PANTHER" id="PTHR12784:SF3">
    <property type="entry name" value="NEURON NAVIGATOR 1"/>
    <property type="match status" value="1"/>
</dbReference>
<feature type="region of interest" description="Disordered" evidence="4">
    <location>
        <begin position="1133"/>
        <end position="1157"/>
    </location>
</feature>
<feature type="region of interest" description="Disordered" evidence="4">
    <location>
        <begin position="1"/>
        <end position="25"/>
    </location>
</feature>
<feature type="coiled-coil region" evidence="3">
    <location>
        <begin position="1235"/>
        <end position="1262"/>
    </location>
</feature>
<dbReference type="RefSeq" id="XP_045561690.1">
    <property type="nucleotide sequence ID" value="XM_045705734.1"/>
</dbReference>
<feature type="compositionally biased region" description="Low complexity" evidence="4">
    <location>
        <begin position="463"/>
        <end position="480"/>
    </location>
</feature>
<feature type="compositionally biased region" description="Low complexity" evidence="4">
    <location>
        <begin position="359"/>
        <end position="372"/>
    </location>
</feature>
<dbReference type="InterPro" id="IPR003593">
    <property type="entry name" value="AAA+_ATPase"/>
</dbReference>
<dbReference type="InterPro" id="IPR057568">
    <property type="entry name" value="CortBP2_NAV1-like_AAA_lid"/>
</dbReference>
<evidence type="ECO:0000313" key="6">
    <source>
        <dbReference type="Proteomes" id="UP001652741"/>
    </source>
</evidence>
<feature type="coiled-coil region" evidence="3">
    <location>
        <begin position="1176"/>
        <end position="1203"/>
    </location>
</feature>
<feature type="compositionally biased region" description="Low complexity" evidence="4">
    <location>
        <begin position="1372"/>
        <end position="1388"/>
    </location>
</feature>
<feature type="compositionally biased region" description="Low complexity" evidence="4">
    <location>
        <begin position="1458"/>
        <end position="1479"/>
    </location>
</feature>
<dbReference type="InterPro" id="IPR027417">
    <property type="entry name" value="P-loop_NTPase"/>
</dbReference>
<evidence type="ECO:0000256" key="1">
    <source>
        <dbReference type="ARBA" id="ARBA00006255"/>
    </source>
</evidence>
<organism evidence="6 7">
    <name type="scientific">Salmo salar</name>
    <name type="common">Atlantic salmon</name>
    <dbReference type="NCBI Taxonomy" id="8030"/>
    <lineage>
        <taxon>Eukaryota</taxon>
        <taxon>Metazoa</taxon>
        <taxon>Chordata</taxon>
        <taxon>Craniata</taxon>
        <taxon>Vertebrata</taxon>
        <taxon>Euteleostomi</taxon>
        <taxon>Actinopterygii</taxon>
        <taxon>Neopterygii</taxon>
        <taxon>Teleostei</taxon>
        <taxon>Protacanthopterygii</taxon>
        <taxon>Salmoniformes</taxon>
        <taxon>Salmonidae</taxon>
        <taxon>Salmoninae</taxon>
        <taxon>Salmo</taxon>
    </lineage>
</organism>
<dbReference type="Pfam" id="PF25408">
    <property type="entry name" value="AAA_lid_NAV1"/>
    <property type="match status" value="1"/>
</dbReference>
<feature type="compositionally biased region" description="Low complexity" evidence="4">
    <location>
        <begin position="490"/>
        <end position="503"/>
    </location>
</feature>
<feature type="region of interest" description="Disordered" evidence="4">
    <location>
        <begin position="211"/>
        <end position="257"/>
    </location>
</feature>
<feature type="region of interest" description="Disordered" evidence="4">
    <location>
        <begin position="988"/>
        <end position="1085"/>
    </location>
</feature>
<dbReference type="SMART" id="SM00382">
    <property type="entry name" value="AAA"/>
    <property type="match status" value="1"/>
</dbReference>
<feature type="compositionally biased region" description="Polar residues" evidence="4">
    <location>
        <begin position="1017"/>
        <end position="1032"/>
    </location>
</feature>
<feature type="region of interest" description="Disordered" evidence="4">
    <location>
        <begin position="98"/>
        <end position="132"/>
    </location>
</feature>
<evidence type="ECO:0000259" key="5">
    <source>
        <dbReference type="SMART" id="SM00382"/>
    </source>
</evidence>
<feature type="region of interest" description="Disordered" evidence="4">
    <location>
        <begin position="1454"/>
        <end position="1479"/>
    </location>
</feature>
<dbReference type="Gene3D" id="3.40.50.300">
    <property type="entry name" value="P-loop containing nucleotide triphosphate hydrolases"/>
    <property type="match status" value="1"/>
</dbReference>
<evidence type="ECO:0000256" key="3">
    <source>
        <dbReference type="SAM" id="Coils"/>
    </source>
</evidence>
<proteinExistence type="inferred from homology"/>
<feature type="compositionally biased region" description="Polar residues" evidence="4">
    <location>
        <begin position="542"/>
        <end position="553"/>
    </location>
</feature>
<comment type="similarity">
    <text evidence="1">Belongs to the Nav/unc-53 family.</text>
</comment>
<feature type="compositionally biased region" description="Polar residues" evidence="4">
    <location>
        <begin position="105"/>
        <end position="114"/>
    </location>
</feature>
<dbReference type="InterPro" id="IPR039041">
    <property type="entry name" value="Nav/unc-53"/>
</dbReference>
<feature type="region of interest" description="Disordered" evidence="4">
    <location>
        <begin position="445"/>
        <end position="510"/>
    </location>
</feature>
<gene>
    <name evidence="7" type="primary">LOC106582711</name>
</gene>
<dbReference type="InterPro" id="IPR057126">
    <property type="entry name" value="NAV1-like_ubiquitin-like"/>
</dbReference>
<feature type="region of interest" description="Disordered" evidence="4">
    <location>
        <begin position="910"/>
        <end position="943"/>
    </location>
</feature>
<keyword evidence="6" id="KW-1185">Reference proteome</keyword>
<evidence type="ECO:0000256" key="2">
    <source>
        <dbReference type="ARBA" id="ARBA00023054"/>
    </source>
</evidence>
<reference evidence="7" key="1">
    <citation type="submission" date="2025-08" db="UniProtKB">
        <authorList>
            <consortium name="RefSeq"/>
        </authorList>
    </citation>
    <scope>IDENTIFICATION</scope>
</reference>
<feature type="region of interest" description="Disordered" evidence="4">
    <location>
        <begin position="359"/>
        <end position="403"/>
    </location>
</feature>
<keyword evidence="2 3" id="KW-0175">Coiled coil</keyword>
<feature type="domain" description="AAA+ ATPase" evidence="5">
    <location>
        <begin position="1652"/>
        <end position="1791"/>
    </location>
</feature>
<dbReference type="Pfam" id="PF23092">
    <property type="entry name" value="Ubiquitin_6"/>
    <property type="match status" value="1"/>
</dbReference>
<dbReference type="PANTHER" id="PTHR12784">
    <property type="entry name" value="STEERIN"/>
    <property type="match status" value="1"/>
</dbReference>
<dbReference type="GeneID" id="106582711"/>